<proteinExistence type="predicted"/>
<evidence type="ECO:0000259" key="7">
    <source>
        <dbReference type="PROSITE" id="PS51462"/>
    </source>
</evidence>
<dbReference type="EMBL" id="CADCVI010000152">
    <property type="protein sequence ID" value="CAA9475872.1"/>
    <property type="molecule type" value="Genomic_DNA"/>
</dbReference>
<dbReference type="PROSITE" id="PS51462">
    <property type="entry name" value="NUDIX"/>
    <property type="match status" value="1"/>
</dbReference>
<dbReference type="InterPro" id="IPR015797">
    <property type="entry name" value="NUDIX_hydrolase-like_dom_sf"/>
</dbReference>
<keyword evidence="3" id="KW-0479">Metal-binding</keyword>
<evidence type="ECO:0000256" key="6">
    <source>
        <dbReference type="ARBA" id="ARBA00023211"/>
    </source>
</evidence>
<dbReference type="GO" id="GO:0010945">
    <property type="term" value="F:coenzyme A diphosphatase activity"/>
    <property type="evidence" value="ECO:0007669"/>
    <property type="project" value="InterPro"/>
</dbReference>
<evidence type="ECO:0000256" key="3">
    <source>
        <dbReference type="ARBA" id="ARBA00022723"/>
    </source>
</evidence>
<protein>
    <recommendedName>
        <fullName evidence="7">Nudix hydrolase domain-containing protein</fullName>
    </recommendedName>
</protein>
<dbReference type="InterPro" id="IPR045121">
    <property type="entry name" value="CoAse"/>
</dbReference>
<evidence type="ECO:0000256" key="4">
    <source>
        <dbReference type="ARBA" id="ARBA00022801"/>
    </source>
</evidence>
<comment type="cofactor">
    <cofactor evidence="2">
        <name>Mg(2+)</name>
        <dbReference type="ChEBI" id="CHEBI:18420"/>
    </cofactor>
</comment>
<name>A0A6J4RUZ4_9ACTN</name>
<organism evidence="8">
    <name type="scientific">uncultured Rubrobacteraceae bacterium</name>
    <dbReference type="NCBI Taxonomy" id="349277"/>
    <lineage>
        <taxon>Bacteria</taxon>
        <taxon>Bacillati</taxon>
        <taxon>Actinomycetota</taxon>
        <taxon>Rubrobacteria</taxon>
        <taxon>Rubrobacterales</taxon>
        <taxon>Rubrobacteraceae</taxon>
        <taxon>environmental samples</taxon>
    </lineage>
</organism>
<gene>
    <name evidence="8" type="ORF">AVDCRST_MAG25-2407</name>
</gene>
<dbReference type="SUPFAM" id="SSF55811">
    <property type="entry name" value="Nudix"/>
    <property type="match status" value="1"/>
</dbReference>
<dbReference type="GO" id="GO:0046872">
    <property type="term" value="F:metal ion binding"/>
    <property type="evidence" value="ECO:0007669"/>
    <property type="project" value="UniProtKB-KW"/>
</dbReference>
<keyword evidence="4" id="KW-0378">Hydrolase</keyword>
<evidence type="ECO:0000256" key="2">
    <source>
        <dbReference type="ARBA" id="ARBA00001946"/>
    </source>
</evidence>
<evidence type="ECO:0000313" key="8">
    <source>
        <dbReference type="EMBL" id="CAA9475872.1"/>
    </source>
</evidence>
<dbReference type="PANTHER" id="PTHR12992">
    <property type="entry name" value="NUDIX HYDROLASE"/>
    <property type="match status" value="1"/>
</dbReference>
<feature type="domain" description="Nudix hydrolase" evidence="7">
    <location>
        <begin position="17"/>
        <end position="152"/>
    </location>
</feature>
<reference evidence="8" key="1">
    <citation type="submission" date="2020-02" db="EMBL/GenBank/DDBJ databases">
        <authorList>
            <person name="Meier V. D."/>
        </authorList>
    </citation>
    <scope>NUCLEOTIDE SEQUENCE</scope>
    <source>
        <strain evidence="8">AVDCRST_MAG25</strain>
    </source>
</reference>
<accession>A0A6J4RUZ4</accession>
<evidence type="ECO:0000256" key="5">
    <source>
        <dbReference type="ARBA" id="ARBA00022842"/>
    </source>
</evidence>
<keyword evidence="6" id="KW-0464">Manganese</keyword>
<keyword evidence="5" id="KW-0460">Magnesium</keyword>
<evidence type="ECO:0000256" key="1">
    <source>
        <dbReference type="ARBA" id="ARBA00001936"/>
    </source>
</evidence>
<dbReference type="Gene3D" id="3.90.79.10">
    <property type="entry name" value="Nucleoside Triphosphate Pyrophosphohydrolase"/>
    <property type="match status" value="1"/>
</dbReference>
<sequence length="175" mass="19667">MAVALKDREPSLLEPQGKQAAVALILREREGLEVFVIKRADRVGDPWSGHMALPGGRREPTDRDAYDTARRETIEEVGVDLSEGRLLGRLDDMGPRSAGRQFVVSTVVVALDAEPGRVDPNEVAEAFWVPVEKLVEEDVEIADFPGSWPAFTYKERYVIWGLTHRILTQLWTLIF</sequence>
<dbReference type="AlphaFoldDB" id="A0A6J4RUZ4"/>
<dbReference type="CDD" id="cd03426">
    <property type="entry name" value="NUDIX_CoAse_Nudt7"/>
    <property type="match status" value="1"/>
</dbReference>
<dbReference type="InterPro" id="IPR000086">
    <property type="entry name" value="NUDIX_hydrolase_dom"/>
</dbReference>
<dbReference type="PANTHER" id="PTHR12992:SF11">
    <property type="entry name" value="MITOCHONDRIAL COENZYME A DIPHOSPHATASE NUDT8"/>
    <property type="match status" value="1"/>
</dbReference>
<comment type="cofactor">
    <cofactor evidence="1">
        <name>Mn(2+)</name>
        <dbReference type="ChEBI" id="CHEBI:29035"/>
    </cofactor>
</comment>
<dbReference type="Pfam" id="PF00293">
    <property type="entry name" value="NUDIX"/>
    <property type="match status" value="1"/>
</dbReference>